<dbReference type="PROSITE" id="PS01124">
    <property type="entry name" value="HTH_ARAC_FAMILY_2"/>
    <property type="match status" value="1"/>
</dbReference>
<dbReference type="GO" id="GO:0043565">
    <property type="term" value="F:sequence-specific DNA binding"/>
    <property type="evidence" value="ECO:0007669"/>
    <property type="project" value="InterPro"/>
</dbReference>
<dbReference type="Pfam" id="PF12833">
    <property type="entry name" value="HTH_18"/>
    <property type="match status" value="1"/>
</dbReference>
<dbReference type="InterPro" id="IPR050204">
    <property type="entry name" value="AraC_XylS_family_regulators"/>
</dbReference>
<evidence type="ECO:0000313" key="5">
    <source>
        <dbReference type="EMBL" id="VAV95549.1"/>
    </source>
</evidence>
<gene>
    <name evidence="5" type="ORF">MNBD_ALPHA06-2183</name>
</gene>
<dbReference type="AlphaFoldDB" id="A0A3B0RUA1"/>
<evidence type="ECO:0000256" key="2">
    <source>
        <dbReference type="ARBA" id="ARBA00023125"/>
    </source>
</evidence>
<dbReference type="GO" id="GO:0003700">
    <property type="term" value="F:DNA-binding transcription factor activity"/>
    <property type="evidence" value="ECO:0007669"/>
    <property type="project" value="InterPro"/>
</dbReference>
<evidence type="ECO:0000256" key="3">
    <source>
        <dbReference type="ARBA" id="ARBA00023163"/>
    </source>
</evidence>
<proteinExistence type="predicted"/>
<feature type="domain" description="HTH araC/xylS-type" evidence="4">
    <location>
        <begin position="133"/>
        <end position="230"/>
    </location>
</feature>
<keyword evidence="3" id="KW-0804">Transcription</keyword>
<protein>
    <recommendedName>
        <fullName evidence="4">HTH araC/xylS-type domain-containing protein</fullName>
    </recommendedName>
</protein>
<reference evidence="5" key="1">
    <citation type="submission" date="2018-06" db="EMBL/GenBank/DDBJ databases">
        <authorList>
            <person name="Zhirakovskaya E."/>
        </authorList>
    </citation>
    <scope>NUCLEOTIDE SEQUENCE</scope>
</reference>
<dbReference type="Gene3D" id="1.10.10.60">
    <property type="entry name" value="Homeodomain-like"/>
    <property type="match status" value="1"/>
</dbReference>
<sequence>MGQGWASYLGPVGDAHAHAHHAVQVCIAKTHDIAVEIGRQSELTNRVIVIAPRVKHRLQPTNEPACIVYLEPVSILGLWVQQRFDGEDFYLSTQSLAIDDTIISYKQLQEKITALWPDIAFHSQLDPIDNRVRKTLSRINQPHARLPDLSQLANTVNLSASRLRHLFRGQVGTSLSRYLLWVKLQRSVASLSKQNSLSQAAYDGGFSDHAHMARTFRQLFGIMPSDISGHGQIQFANSQDE</sequence>
<accession>A0A3B0RUA1</accession>
<evidence type="ECO:0000259" key="4">
    <source>
        <dbReference type="PROSITE" id="PS01124"/>
    </source>
</evidence>
<name>A0A3B0RUA1_9ZZZZ</name>
<organism evidence="5">
    <name type="scientific">hydrothermal vent metagenome</name>
    <dbReference type="NCBI Taxonomy" id="652676"/>
    <lineage>
        <taxon>unclassified sequences</taxon>
        <taxon>metagenomes</taxon>
        <taxon>ecological metagenomes</taxon>
    </lineage>
</organism>
<dbReference type="InterPro" id="IPR009057">
    <property type="entry name" value="Homeodomain-like_sf"/>
</dbReference>
<evidence type="ECO:0000256" key="1">
    <source>
        <dbReference type="ARBA" id="ARBA00023015"/>
    </source>
</evidence>
<dbReference type="InterPro" id="IPR018060">
    <property type="entry name" value="HTH_AraC"/>
</dbReference>
<dbReference type="EMBL" id="UOEE01000205">
    <property type="protein sequence ID" value="VAV95549.1"/>
    <property type="molecule type" value="Genomic_DNA"/>
</dbReference>
<dbReference type="SUPFAM" id="SSF46689">
    <property type="entry name" value="Homeodomain-like"/>
    <property type="match status" value="1"/>
</dbReference>
<dbReference type="SMART" id="SM00342">
    <property type="entry name" value="HTH_ARAC"/>
    <property type="match status" value="1"/>
</dbReference>
<dbReference type="PANTHER" id="PTHR46796">
    <property type="entry name" value="HTH-TYPE TRANSCRIPTIONAL ACTIVATOR RHAS-RELATED"/>
    <property type="match status" value="1"/>
</dbReference>
<keyword evidence="1" id="KW-0805">Transcription regulation</keyword>
<keyword evidence="2" id="KW-0238">DNA-binding</keyword>